<dbReference type="GO" id="GO:0071713">
    <property type="term" value="F:para-aminobenzoyl-glutamate hydrolase activity"/>
    <property type="evidence" value="ECO:0007669"/>
    <property type="project" value="TreeGrafter"/>
</dbReference>
<organism evidence="2 3">
    <name type="scientific">Dyadobacter koreensis</name>
    <dbReference type="NCBI Taxonomy" id="408657"/>
    <lineage>
        <taxon>Bacteria</taxon>
        <taxon>Pseudomonadati</taxon>
        <taxon>Bacteroidota</taxon>
        <taxon>Cytophagia</taxon>
        <taxon>Cytophagales</taxon>
        <taxon>Spirosomataceae</taxon>
        <taxon>Dyadobacter</taxon>
    </lineage>
</organism>
<dbReference type="AlphaFoldDB" id="A0A1H6QHI5"/>
<protein>
    <submittedName>
        <fullName evidence="2">Aminobenzoyl-glutamate utilization protein B</fullName>
    </submittedName>
</protein>
<feature type="domain" description="Peptidase M20 dimerisation" evidence="1">
    <location>
        <begin position="246"/>
        <end position="324"/>
    </location>
</feature>
<dbReference type="InterPro" id="IPR011650">
    <property type="entry name" value="Peptidase_M20_dimer"/>
</dbReference>
<sequence>MNIKTTMRFPTKNILSAIGFRSSVLTADSRKPIAALAFSCLFSTMLVMPSQVSAQTKMTPAKIDALKTELTKEIDKQQKFTQEMVDMVFSFGELGFQEVETSKYLTDILQKNGFVIEQGISGVPTAWTAKWGSGKPIIAVGSDIDCIPKASQKPGVSYHDPIIEGAPGHGEGHNSGQPLNITAVLALKKIMEREKIPGTIMLWPGVAEEQLGTKAYYVRDGYFKDVDACIFTHVANNMSVSYGDAGNNGMVSALFSFEGQASHAGAAPWRGKSALDAVELTNIAWNYHREHMETTQRSHYVIKDGGDQPNVVPSKASVWYYFRERTYPKIMQMYKDGIKIAEGAAQMTDTKMTYEVLGSAWPGHFNQPMAEAMYENIKAVGLPKWTEADQTLAKAAQKEMGNPEGATVESNGLATTLSPLAKPTATSSSGGGGSDDIADISWNLPTIVLRYPANIPGLPGHHWANAIAMATPIAHKGVTAGAKVEAMTLLDLFVKPEVIKNAKTYFTDVQTKDVKYTPIISKTDKPAIHLNEKIMQEFRPEMKKYYYDPAKYPTYLEQLGIKYPTLRDTKTEGTGK</sequence>
<dbReference type="Pfam" id="PF07687">
    <property type="entry name" value="M20_dimer"/>
    <property type="match status" value="1"/>
</dbReference>
<proteinExistence type="predicted"/>
<dbReference type="Proteomes" id="UP000199532">
    <property type="component" value="Unassembled WGS sequence"/>
</dbReference>
<evidence type="ECO:0000313" key="3">
    <source>
        <dbReference type="Proteomes" id="UP000199532"/>
    </source>
</evidence>
<gene>
    <name evidence="2" type="ORF">SAMN04487995_0673</name>
</gene>
<dbReference type="SUPFAM" id="SSF53187">
    <property type="entry name" value="Zn-dependent exopeptidases"/>
    <property type="match status" value="1"/>
</dbReference>
<dbReference type="STRING" id="408657.SAMN04487995_0673"/>
<dbReference type="Gene3D" id="3.30.70.360">
    <property type="match status" value="1"/>
</dbReference>
<keyword evidence="3" id="KW-1185">Reference proteome</keyword>
<dbReference type="InterPro" id="IPR036264">
    <property type="entry name" value="Bact_exopeptidase_dim_dom"/>
</dbReference>
<dbReference type="GO" id="GO:0046657">
    <property type="term" value="P:folic acid catabolic process"/>
    <property type="evidence" value="ECO:0007669"/>
    <property type="project" value="TreeGrafter"/>
</dbReference>
<reference evidence="2 3" key="1">
    <citation type="submission" date="2016-10" db="EMBL/GenBank/DDBJ databases">
        <authorList>
            <person name="de Groot N.N."/>
        </authorList>
    </citation>
    <scope>NUCLEOTIDE SEQUENCE [LARGE SCALE GENOMIC DNA]</scope>
    <source>
        <strain evidence="2 3">DSM 19938</strain>
    </source>
</reference>
<dbReference type="PANTHER" id="PTHR30575:SF0">
    <property type="entry name" value="XAA-ARG DIPEPTIDASE"/>
    <property type="match status" value="1"/>
</dbReference>
<dbReference type="EMBL" id="FNXY01000001">
    <property type="protein sequence ID" value="SEI43199.1"/>
    <property type="molecule type" value="Genomic_DNA"/>
</dbReference>
<accession>A0A1H6QHI5</accession>
<dbReference type="PANTHER" id="PTHR30575">
    <property type="entry name" value="PEPTIDASE M20"/>
    <property type="match status" value="1"/>
</dbReference>
<dbReference type="Gene3D" id="3.40.630.10">
    <property type="entry name" value="Zn peptidases"/>
    <property type="match status" value="1"/>
</dbReference>
<evidence type="ECO:0000313" key="2">
    <source>
        <dbReference type="EMBL" id="SEI43199.1"/>
    </source>
</evidence>
<name>A0A1H6QHI5_9BACT</name>
<dbReference type="GO" id="GO:0016805">
    <property type="term" value="F:dipeptidase activity"/>
    <property type="evidence" value="ECO:0007669"/>
    <property type="project" value="TreeGrafter"/>
</dbReference>
<dbReference type="InterPro" id="IPR017439">
    <property type="entry name" value="Amidohydrolase"/>
</dbReference>
<evidence type="ECO:0000259" key="1">
    <source>
        <dbReference type="Pfam" id="PF07687"/>
    </source>
</evidence>
<dbReference type="InterPro" id="IPR052030">
    <property type="entry name" value="Peptidase_M20/M20A_hydrolases"/>
</dbReference>
<dbReference type="GO" id="GO:0005737">
    <property type="term" value="C:cytoplasm"/>
    <property type="evidence" value="ECO:0007669"/>
    <property type="project" value="TreeGrafter"/>
</dbReference>
<dbReference type="SUPFAM" id="SSF55031">
    <property type="entry name" value="Bacterial exopeptidase dimerisation domain"/>
    <property type="match status" value="1"/>
</dbReference>
<dbReference type="NCBIfam" id="TIGR01891">
    <property type="entry name" value="amidohydrolases"/>
    <property type="match status" value="1"/>
</dbReference>